<gene>
    <name evidence="1" type="ORF">A0H81_12306</name>
</gene>
<name>A0A1C7LU88_GRIFR</name>
<proteinExistence type="predicted"/>
<comment type="caution">
    <text evidence="1">The sequence shown here is derived from an EMBL/GenBank/DDBJ whole genome shotgun (WGS) entry which is preliminary data.</text>
</comment>
<dbReference type="EMBL" id="LUGG01000023">
    <property type="protein sequence ID" value="OBZ67756.1"/>
    <property type="molecule type" value="Genomic_DNA"/>
</dbReference>
<dbReference type="AlphaFoldDB" id="A0A1C7LU88"/>
<keyword evidence="2" id="KW-1185">Reference proteome</keyword>
<reference evidence="1 2" key="1">
    <citation type="submission" date="2016-03" db="EMBL/GenBank/DDBJ databases">
        <title>Whole genome sequencing of Grifola frondosa 9006-11.</title>
        <authorList>
            <person name="Min B."/>
            <person name="Park H."/>
            <person name="Kim J.-G."/>
            <person name="Cho H."/>
            <person name="Oh Y.-L."/>
            <person name="Kong W.-S."/>
            <person name="Choi I.-G."/>
        </authorList>
    </citation>
    <scope>NUCLEOTIDE SEQUENCE [LARGE SCALE GENOMIC DNA]</scope>
    <source>
        <strain evidence="1 2">9006-11</strain>
    </source>
</reference>
<evidence type="ECO:0000313" key="2">
    <source>
        <dbReference type="Proteomes" id="UP000092993"/>
    </source>
</evidence>
<accession>A0A1C7LU88</accession>
<protein>
    <submittedName>
        <fullName evidence="1">Uncharacterized protein</fullName>
    </submittedName>
</protein>
<dbReference type="STRING" id="5627.A0A1C7LU88"/>
<dbReference type="Proteomes" id="UP000092993">
    <property type="component" value="Unassembled WGS sequence"/>
</dbReference>
<sequence>MLGLLTSNHNKTLWGEDVYEWKPERWLTPLPRAVEEARIPGAYSNFDFKFSQSEESKHPNLHVVALAGPYYTNRDTSSGASPILLRLLQSSLH</sequence>
<evidence type="ECO:0000313" key="1">
    <source>
        <dbReference type="EMBL" id="OBZ67756.1"/>
    </source>
</evidence>
<dbReference type="OrthoDB" id="1470350at2759"/>
<organism evidence="1 2">
    <name type="scientific">Grifola frondosa</name>
    <name type="common">Maitake</name>
    <name type="synonym">Polyporus frondosus</name>
    <dbReference type="NCBI Taxonomy" id="5627"/>
    <lineage>
        <taxon>Eukaryota</taxon>
        <taxon>Fungi</taxon>
        <taxon>Dikarya</taxon>
        <taxon>Basidiomycota</taxon>
        <taxon>Agaricomycotina</taxon>
        <taxon>Agaricomycetes</taxon>
        <taxon>Polyporales</taxon>
        <taxon>Grifolaceae</taxon>
        <taxon>Grifola</taxon>
    </lineage>
</organism>